<dbReference type="CDD" id="cd00303">
    <property type="entry name" value="retropepsin_like"/>
    <property type="match status" value="1"/>
</dbReference>
<name>A0A6L2KFP6_TANCI</name>
<dbReference type="InterPro" id="IPR005162">
    <property type="entry name" value="Retrotrans_gag_dom"/>
</dbReference>
<feature type="compositionally biased region" description="Polar residues" evidence="6">
    <location>
        <begin position="252"/>
        <end position="264"/>
    </location>
</feature>
<dbReference type="InterPro" id="IPR043128">
    <property type="entry name" value="Rev_trsase/Diguanyl_cyclase"/>
</dbReference>
<dbReference type="Pfam" id="PF03732">
    <property type="entry name" value="Retrotrans_gag"/>
    <property type="match status" value="1"/>
</dbReference>
<feature type="domain" description="Retrotransposon gag" evidence="7">
    <location>
        <begin position="52"/>
        <end position="125"/>
    </location>
</feature>
<keyword evidence="9" id="KW-0695">RNA-directed DNA polymerase</keyword>
<organism evidence="9">
    <name type="scientific">Tanacetum cinerariifolium</name>
    <name type="common">Dalmatian daisy</name>
    <name type="synonym">Chrysanthemum cinerariifolium</name>
    <dbReference type="NCBI Taxonomy" id="118510"/>
    <lineage>
        <taxon>Eukaryota</taxon>
        <taxon>Viridiplantae</taxon>
        <taxon>Streptophyta</taxon>
        <taxon>Embryophyta</taxon>
        <taxon>Tracheophyta</taxon>
        <taxon>Spermatophyta</taxon>
        <taxon>Magnoliopsida</taxon>
        <taxon>eudicotyledons</taxon>
        <taxon>Gunneridae</taxon>
        <taxon>Pentapetalae</taxon>
        <taxon>asterids</taxon>
        <taxon>campanulids</taxon>
        <taxon>Asterales</taxon>
        <taxon>Asteraceae</taxon>
        <taxon>Asteroideae</taxon>
        <taxon>Anthemideae</taxon>
        <taxon>Anthemidinae</taxon>
        <taxon>Tanacetum</taxon>
    </lineage>
</organism>
<evidence type="ECO:0000259" key="7">
    <source>
        <dbReference type="Pfam" id="PF03732"/>
    </source>
</evidence>
<dbReference type="Gene3D" id="3.10.10.10">
    <property type="entry name" value="HIV Type 1 Reverse Transcriptase, subunit A, domain 1"/>
    <property type="match status" value="1"/>
</dbReference>
<accession>A0A6L2KFP6</accession>
<gene>
    <name evidence="9" type="ORF">Tci_019717</name>
</gene>
<evidence type="ECO:0000256" key="3">
    <source>
        <dbReference type="ARBA" id="ARBA00022722"/>
    </source>
</evidence>
<sequence length="827" mass="94512">MNGRDRSIAPVNSQATDFELKNHMIQQVQNSFQFHGLPGDDANKHLDKFLTITQSMKQNEEMALKFLSKYFPPSMVTKLRNDISNFRQLLDESLLEAWEHYKLLIDRCSNHNMLPVTQIDMLYNGSTLRHHDTINAAAGGTFMKRRPKECYDLIENMIAHHNDWDTSAHRGESSSSITSSSSELLALTQQMTEMRKDMLHIYRSNQQVNYMTPSCETCGRPHSYYECQAVGGYTQDVYATTGTYNSGGNTYQPQVQPSPASTSELPPAPVSSLVIPERNPHQPLIPYPSRLNKEKLQDKADIQIYSFLQMFKKLYFNLSFSKSLAHMPKYAKMIKDLLTNKEKLLELKNTPLNEKCSAVLLKKLPEKLRDARRFLILCDFYGLESCTALADLGASINLMPLFVWKKLSLPELTHTRLTLELATRTVAYLAGRAEDVFVQVGNPTPSFNLMVASLSLSLTPFGDSDFILEEIDTFLASDDSTSPDVDDGTFDPEGDIYLIKELLNNEILNDLPLPLPDLPSHIEYAFLEGTSKLPVIISKDLKREEKEPQLKILKSHKRAIAWKISDIKGIDPNFCTYKILMEDDFKPAVQHLRRSLGDLDSFRTKERGMMVITNENNELIPTRLVTEKTTFTCPYGTFAYRKMPFGLCNALGTFQRCMVAIFHDMIEKTMEVFMDDFLEKCHFMVKEGIVFGHKIFKNGIEVDRAKVDVITKLPPPTTVKGIRSFLGHADYYKRFIQDFSKIARLMTHLLEKDTHFFFSSECQSSFEILKKKLTEAPILVSLNWDLPFEIMYDASDFAVGVVLGQRKDKYFRPIHYARKTLSDAQTN</sequence>
<evidence type="ECO:0000256" key="6">
    <source>
        <dbReference type="SAM" id="MobiDB-lite"/>
    </source>
</evidence>
<dbReference type="Gene3D" id="3.30.70.270">
    <property type="match status" value="2"/>
</dbReference>
<dbReference type="InterPro" id="IPR021109">
    <property type="entry name" value="Peptidase_aspartic_dom_sf"/>
</dbReference>
<keyword evidence="3" id="KW-0540">Nuclease</keyword>
<dbReference type="PANTHER" id="PTHR37984:SF5">
    <property type="entry name" value="PROTEIN NYNRIN-LIKE"/>
    <property type="match status" value="1"/>
</dbReference>
<feature type="region of interest" description="Disordered" evidence="6">
    <location>
        <begin position="248"/>
        <end position="275"/>
    </location>
</feature>
<dbReference type="GO" id="GO:0004519">
    <property type="term" value="F:endonuclease activity"/>
    <property type="evidence" value="ECO:0007669"/>
    <property type="project" value="UniProtKB-KW"/>
</dbReference>
<dbReference type="InterPro" id="IPR050951">
    <property type="entry name" value="Retrovirus_Pol_polyprotein"/>
</dbReference>
<keyword evidence="4" id="KW-0255">Endonuclease</keyword>
<dbReference type="EMBL" id="BKCJ010002316">
    <property type="protein sequence ID" value="GEU47739.1"/>
    <property type="molecule type" value="Genomic_DNA"/>
</dbReference>
<keyword evidence="5" id="KW-0511">Multifunctional enzyme</keyword>
<dbReference type="PANTHER" id="PTHR37984">
    <property type="entry name" value="PROTEIN CBG26694"/>
    <property type="match status" value="1"/>
</dbReference>
<proteinExistence type="predicted"/>
<dbReference type="Pfam" id="PF17919">
    <property type="entry name" value="RT_RNaseH_2"/>
    <property type="match status" value="1"/>
</dbReference>
<dbReference type="GO" id="GO:0003964">
    <property type="term" value="F:RNA-directed DNA polymerase activity"/>
    <property type="evidence" value="ECO:0007669"/>
    <property type="project" value="UniProtKB-KW"/>
</dbReference>
<keyword evidence="1" id="KW-0808">Transferase</keyword>
<protein>
    <submittedName>
        <fullName evidence="9">Reverse transcriptase domain-containing protein</fullName>
    </submittedName>
</protein>
<dbReference type="Gene3D" id="2.40.70.10">
    <property type="entry name" value="Acid Proteases"/>
    <property type="match status" value="1"/>
</dbReference>
<dbReference type="InterPro" id="IPR041577">
    <property type="entry name" value="RT_RNaseH_2"/>
</dbReference>
<keyword evidence="2" id="KW-0548">Nucleotidyltransferase</keyword>
<evidence type="ECO:0000259" key="8">
    <source>
        <dbReference type="Pfam" id="PF17919"/>
    </source>
</evidence>
<dbReference type="InterPro" id="IPR043502">
    <property type="entry name" value="DNA/RNA_pol_sf"/>
</dbReference>
<evidence type="ECO:0000256" key="5">
    <source>
        <dbReference type="ARBA" id="ARBA00023268"/>
    </source>
</evidence>
<evidence type="ECO:0000256" key="1">
    <source>
        <dbReference type="ARBA" id="ARBA00022679"/>
    </source>
</evidence>
<evidence type="ECO:0000313" key="9">
    <source>
        <dbReference type="EMBL" id="GEU47739.1"/>
    </source>
</evidence>
<reference evidence="9" key="1">
    <citation type="journal article" date="2019" name="Sci. Rep.">
        <title>Draft genome of Tanacetum cinerariifolium, the natural source of mosquito coil.</title>
        <authorList>
            <person name="Yamashiro T."/>
            <person name="Shiraishi A."/>
            <person name="Satake H."/>
            <person name="Nakayama K."/>
        </authorList>
    </citation>
    <scope>NUCLEOTIDE SEQUENCE</scope>
</reference>
<dbReference type="SUPFAM" id="SSF56672">
    <property type="entry name" value="DNA/RNA polymerases"/>
    <property type="match status" value="1"/>
</dbReference>
<feature type="domain" description="Reverse transcriptase/retrotransposon-derived protein RNase H-like" evidence="8">
    <location>
        <begin position="759"/>
        <end position="827"/>
    </location>
</feature>
<keyword evidence="4" id="KW-0378">Hydrolase</keyword>
<comment type="caution">
    <text evidence="9">The sequence shown here is derived from an EMBL/GenBank/DDBJ whole genome shotgun (WGS) entry which is preliminary data.</text>
</comment>
<evidence type="ECO:0000256" key="2">
    <source>
        <dbReference type="ARBA" id="ARBA00022695"/>
    </source>
</evidence>
<evidence type="ECO:0000256" key="4">
    <source>
        <dbReference type="ARBA" id="ARBA00022759"/>
    </source>
</evidence>
<dbReference type="FunFam" id="3.30.70.270:FF:000020">
    <property type="entry name" value="Transposon Tf2-6 polyprotein-like Protein"/>
    <property type="match status" value="1"/>
</dbReference>
<dbReference type="AlphaFoldDB" id="A0A6L2KFP6"/>